<keyword evidence="1" id="KW-0472">Membrane</keyword>
<feature type="chain" id="PRO_5011600950" evidence="2">
    <location>
        <begin position="33"/>
        <end position="228"/>
    </location>
</feature>
<proteinExistence type="predicted"/>
<keyword evidence="2" id="KW-0732">Signal</keyword>
<evidence type="ECO:0000313" key="4">
    <source>
        <dbReference type="Proteomes" id="UP000199377"/>
    </source>
</evidence>
<evidence type="ECO:0000256" key="2">
    <source>
        <dbReference type="SAM" id="SignalP"/>
    </source>
</evidence>
<dbReference type="InterPro" id="IPR022472">
    <property type="entry name" value="VPLPA-CTERM"/>
</dbReference>
<organism evidence="3 4">
    <name type="scientific">Albimonas pacifica</name>
    <dbReference type="NCBI Taxonomy" id="1114924"/>
    <lineage>
        <taxon>Bacteria</taxon>
        <taxon>Pseudomonadati</taxon>
        <taxon>Pseudomonadota</taxon>
        <taxon>Alphaproteobacteria</taxon>
        <taxon>Rhodobacterales</taxon>
        <taxon>Paracoccaceae</taxon>
        <taxon>Albimonas</taxon>
    </lineage>
</organism>
<gene>
    <name evidence="3" type="ORF">SAMN05216258_102523</name>
</gene>
<keyword evidence="1" id="KW-0812">Transmembrane</keyword>
<dbReference type="RefSeq" id="WP_092858649.1">
    <property type="nucleotide sequence ID" value="NZ_FOQH01000002.1"/>
</dbReference>
<dbReference type="NCBIfam" id="TIGR03370">
    <property type="entry name" value="VPLPA-CTERM"/>
    <property type="match status" value="1"/>
</dbReference>
<evidence type="ECO:0000256" key="1">
    <source>
        <dbReference type="SAM" id="Phobius"/>
    </source>
</evidence>
<sequence>MTTSAFRGAAGRAAPVALAAALAAAAAAPASAFTVYTDRSAWEAAVAAYAVTDDSFDADVASAKSIVFDSGVVSSYTLGAEFSTINQISGGAFSSNVDPDGSGGTIDLSWLFPTAIIGFGIDIQGGAGAEGTGSGVQLQGDYDGAGLEIVDIFTVLGPESDGFVGILGEAAFTVVGLVARPNDLDANKAYSVTDLSFASAAPVPLPAGAALLTGGVAAFGLLRRRRRG</sequence>
<dbReference type="AlphaFoldDB" id="A0A1I3DDD0"/>
<keyword evidence="4" id="KW-1185">Reference proteome</keyword>
<dbReference type="EMBL" id="FOQH01000002">
    <property type="protein sequence ID" value="SFH84717.1"/>
    <property type="molecule type" value="Genomic_DNA"/>
</dbReference>
<reference evidence="3 4" key="1">
    <citation type="submission" date="2016-10" db="EMBL/GenBank/DDBJ databases">
        <authorList>
            <person name="de Groot N.N."/>
        </authorList>
    </citation>
    <scope>NUCLEOTIDE SEQUENCE [LARGE SCALE GENOMIC DNA]</scope>
    <source>
        <strain evidence="3 4">CGMCC 1.11030</strain>
    </source>
</reference>
<protein>
    <submittedName>
        <fullName evidence="3">VPLPA-CTERM protein sorting domain-containing protein</fullName>
    </submittedName>
</protein>
<feature type="transmembrane region" description="Helical" evidence="1">
    <location>
        <begin position="203"/>
        <end position="222"/>
    </location>
</feature>
<evidence type="ECO:0000313" key="3">
    <source>
        <dbReference type="EMBL" id="SFH84717.1"/>
    </source>
</evidence>
<accession>A0A1I3DDD0</accession>
<feature type="signal peptide" evidence="2">
    <location>
        <begin position="1"/>
        <end position="32"/>
    </location>
</feature>
<name>A0A1I3DDD0_9RHOB</name>
<keyword evidence="1" id="KW-1133">Transmembrane helix</keyword>
<dbReference type="Proteomes" id="UP000199377">
    <property type="component" value="Unassembled WGS sequence"/>
</dbReference>